<dbReference type="Gene3D" id="3.40.190.10">
    <property type="entry name" value="Periplasmic binding protein-like II"/>
    <property type="match status" value="1"/>
</dbReference>
<accession>A0A2T5FW56</accession>
<proteinExistence type="inferred from homology"/>
<dbReference type="PANTHER" id="PTHR30290">
    <property type="entry name" value="PERIPLASMIC BINDING COMPONENT OF ABC TRANSPORTER"/>
    <property type="match status" value="1"/>
</dbReference>
<evidence type="ECO:0000313" key="8">
    <source>
        <dbReference type="Proteomes" id="UP000244162"/>
    </source>
</evidence>
<dbReference type="AlphaFoldDB" id="A0A2T5FW56"/>
<dbReference type="EMBL" id="NWBU01000010">
    <property type="protein sequence ID" value="PTQ10012.1"/>
    <property type="molecule type" value="Genomic_DNA"/>
</dbReference>
<feature type="region of interest" description="Disordered" evidence="5">
    <location>
        <begin position="1"/>
        <end position="29"/>
    </location>
</feature>
<name>A0A2T5FW56_9SPHN</name>
<dbReference type="Pfam" id="PF00496">
    <property type="entry name" value="SBP_bac_5"/>
    <property type="match status" value="1"/>
</dbReference>
<sequence>MSVHHDGACRRPARRSRAHRRRGMGAMNRKQDLLIDRRGAMGLIAGAGLATLGGCGLPATRPPVKGGRIRVATAVSSTADTLDPAKQAVAIDYCRCASFYNGLTRLNARSEAEPALAEAMETKDARVWIVKLRRDVRFHDGSPLTPADVVYSLRRHADPAVASQGRAFANQFEDVSAFGPDAVRITLGSANADLPVLLAIPSFLIIRDGTRDFRTANGTGPFRCAEFNPGVRSIGVRNEDYWRGPVRLGEVELFSIADESARLNALMSGDVDLVNGINPRITKQVVRQGYEIFESKGSGYTNLIMRLDSALGRNRDFVLGMKSLMDRETMRNAIFRGYARIANDHPVPPSSPYFDPGLPQRAFDPERARFHFRKAGLAGATVPIITSPAAEKSEDMAVLMQAAAARAGITLDTRRVPADGYWSSSWMKVPIGFGNVNSRPTVDTVFTQFFRSDAPWNESGWRNERFDRLLIEARGLTDQKLRKEIYSDMQRMIHEEAGIGIPLFLSSLDAHSPRVKGLKPMPNGGLMGFGFAEHVWLEDA</sequence>
<protein>
    <submittedName>
        <fullName evidence="7">ABC transporter substrate-binding protein</fullName>
    </submittedName>
</protein>
<dbReference type="CDD" id="cd08503">
    <property type="entry name" value="PBP2_NikA_DppA_OppA_like_17"/>
    <property type="match status" value="1"/>
</dbReference>
<dbReference type="InterPro" id="IPR030678">
    <property type="entry name" value="Peptide/Ni-bd"/>
</dbReference>
<evidence type="ECO:0000313" key="7">
    <source>
        <dbReference type="EMBL" id="PTQ10012.1"/>
    </source>
</evidence>
<comment type="similarity">
    <text evidence="2">Belongs to the bacterial solute-binding protein 5 family.</text>
</comment>
<evidence type="ECO:0000256" key="2">
    <source>
        <dbReference type="ARBA" id="ARBA00005695"/>
    </source>
</evidence>
<evidence type="ECO:0000256" key="3">
    <source>
        <dbReference type="ARBA" id="ARBA00022448"/>
    </source>
</evidence>
<comment type="caution">
    <text evidence="7">The sequence shown here is derived from an EMBL/GenBank/DDBJ whole genome shotgun (WGS) entry which is preliminary data.</text>
</comment>
<dbReference type="GO" id="GO:0043190">
    <property type="term" value="C:ATP-binding cassette (ABC) transporter complex"/>
    <property type="evidence" value="ECO:0007669"/>
    <property type="project" value="InterPro"/>
</dbReference>
<dbReference type="SUPFAM" id="SSF53850">
    <property type="entry name" value="Periplasmic binding protein-like II"/>
    <property type="match status" value="1"/>
</dbReference>
<dbReference type="InterPro" id="IPR039424">
    <property type="entry name" value="SBP_5"/>
</dbReference>
<reference evidence="7 8" key="1">
    <citation type="submission" date="2017-09" db="EMBL/GenBank/DDBJ databases">
        <title>Sphingomonas panjinensis sp.nov., isolated from oil-contaminated soil.</title>
        <authorList>
            <person name="Wang L."/>
            <person name="Chen L."/>
        </authorList>
    </citation>
    <scope>NUCLEOTIDE SEQUENCE [LARGE SCALE GENOMIC DNA]</scope>
    <source>
        <strain evidence="7 8">FW-11</strain>
    </source>
</reference>
<evidence type="ECO:0000256" key="1">
    <source>
        <dbReference type="ARBA" id="ARBA00004418"/>
    </source>
</evidence>
<organism evidence="7 8">
    <name type="scientific">Sphingomonas oleivorans</name>
    <dbReference type="NCBI Taxonomy" id="1735121"/>
    <lineage>
        <taxon>Bacteria</taxon>
        <taxon>Pseudomonadati</taxon>
        <taxon>Pseudomonadota</taxon>
        <taxon>Alphaproteobacteria</taxon>
        <taxon>Sphingomonadales</taxon>
        <taxon>Sphingomonadaceae</taxon>
        <taxon>Sphingomonas</taxon>
    </lineage>
</organism>
<comment type="subcellular location">
    <subcellularLocation>
        <location evidence="1">Periplasm</location>
    </subcellularLocation>
</comment>
<evidence type="ECO:0000256" key="4">
    <source>
        <dbReference type="ARBA" id="ARBA00022729"/>
    </source>
</evidence>
<dbReference type="GO" id="GO:0015833">
    <property type="term" value="P:peptide transport"/>
    <property type="evidence" value="ECO:0007669"/>
    <property type="project" value="TreeGrafter"/>
</dbReference>
<dbReference type="OrthoDB" id="8144963at2"/>
<dbReference type="Proteomes" id="UP000244162">
    <property type="component" value="Unassembled WGS sequence"/>
</dbReference>
<feature type="domain" description="Solute-binding protein family 5" evidence="6">
    <location>
        <begin position="112"/>
        <end position="455"/>
    </location>
</feature>
<evidence type="ECO:0000256" key="5">
    <source>
        <dbReference type="SAM" id="MobiDB-lite"/>
    </source>
</evidence>
<dbReference type="PANTHER" id="PTHR30290:SF10">
    <property type="entry name" value="PERIPLASMIC OLIGOPEPTIDE-BINDING PROTEIN-RELATED"/>
    <property type="match status" value="1"/>
</dbReference>
<keyword evidence="4" id="KW-0732">Signal</keyword>
<keyword evidence="3" id="KW-0813">Transport</keyword>
<dbReference type="Gene3D" id="3.10.105.10">
    <property type="entry name" value="Dipeptide-binding Protein, Domain 3"/>
    <property type="match status" value="1"/>
</dbReference>
<feature type="compositionally biased region" description="Basic residues" evidence="5">
    <location>
        <begin position="11"/>
        <end position="23"/>
    </location>
</feature>
<keyword evidence="8" id="KW-1185">Reference proteome</keyword>
<dbReference type="PIRSF" id="PIRSF002741">
    <property type="entry name" value="MppA"/>
    <property type="match status" value="1"/>
</dbReference>
<dbReference type="GO" id="GO:0030288">
    <property type="term" value="C:outer membrane-bounded periplasmic space"/>
    <property type="evidence" value="ECO:0007669"/>
    <property type="project" value="UniProtKB-ARBA"/>
</dbReference>
<dbReference type="InterPro" id="IPR000914">
    <property type="entry name" value="SBP_5_dom"/>
</dbReference>
<gene>
    <name evidence="7" type="ORF">CLG96_12775</name>
</gene>
<evidence type="ECO:0000259" key="6">
    <source>
        <dbReference type="Pfam" id="PF00496"/>
    </source>
</evidence>
<dbReference type="GO" id="GO:1904680">
    <property type="term" value="F:peptide transmembrane transporter activity"/>
    <property type="evidence" value="ECO:0007669"/>
    <property type="project" value="TreeGrafter"/>
</dbReference>